<evidence type="ECO:0000313" key="3">
    <source>
        <dbReference type="Proteomes" id="UP001210865"/>
    </source>
</evidence>
<reference evidence="2 3" key="1">
    <citation type="submission" date="2022-12" db="EMBL/GenBank/DDBJ databases">
        <title>Sphingomonas abieness sp. nov., an endophytic bacterium isolated from Abies koreana.</title>
        <authorList>
            <person name="Jiang L."/>
            <person name="Lee J."/>
        </authorList>
    </citation>
    <scope>NUCLEOTIDE SEQUENCE [LARGE SCALE GENOMIC DNA]</scope>
    <source>
        <strain evidence="3">PAMB 00755</strain>
    </source>
</reference>
<name>A0ABY7NHH2_9SPHN</name>
<gene>
    <name evidence="2" type="ORF">PBT88_10865</name>
</gene>
<dbReference type="SUPFAM" id="SSF52091">
    <property type="entry name" value="SpoIIaa-like"/>
    <property type="match status" value="1"/>
</dbReference>
<dbReference type="RefSeq" id="WP_270075367.1">
    <property type="nucleotide sequence ID" value="NZ_CP115174.1"/>
</dbReference>
<sequence>MTTSLALGVSLDTAAAAPLRQELLGRLTGGAPLLLDGAKVRRIGLACLQVLIAARAAAAAEGLAFAIVDPSDPLRDMATLAGLDAVLAPAD</sequence>
<organism evidence="2 3">
    <name type="scientific">Sphingomonas abietis</name>
    <dbReference type="NCBI Taxonomy" id="3012344"/>
    <lineage>
        <taxon>Bacteria</taxon>
        <taxon>Pseudomonadati</taxon>
        <taxon>Pseudomonadota</taxon>
        <taxon>Alphaproteobacteria</taxon>
        <taxon>Sphingomonadales</taxon>
        <taxon>Sphingomonadaceae</taxon>
        <taxon>Sphingomonas</taxon>
    </lineage>
</organism>
<dbReference type="Pfam" id="PF13466">
    <property type="entry name" value="STAS_2"/>
    <property type="match status" value="1"/>
</dbReference>
<dbReference type="EMBL" id="CP115174">
    <property type="protein sequence ID" value="WBO20717.1"/>
    <property type="molecule type" value="Genomic_DNA"/>
</dbReference>
<proteinExistence type="predicted"/>
<dbReference type="InterPro" id="IPR058548">
    <property type="entry name" value="MlaB-like_STAS"/>
</dbReference>
<evidence type="ECO:0000313" key="2">
    <source>
        <dbReference type="EMBL" id="WBO20717.1"/>
    </source>
</evidence>
<evidence type="ECO:0000259" key="1">
    <source>
        <dbReference type="PROSITE" id="PS50801"/>
    </source>
</evidence>
<protein>
    <submittedName>
        <fullName evidence="2">STAS domain-containing protein</fullName>
    </submittedName>
</protein>
<dbReference type="PROSITE" id="PS50801">
    <property type="entry name" value="STAS"/>
    <property type="match status" value="1"/>
</dbReference>
<dbReference type="Proteomes" id="UP001210865">
    <property type="component" value="Chromosome"/>
</dbReference>
<keyword evidence="3" id="KW-1185">Reference proteome</keyword>
<dbReference type="InterPro" id="IPR002645">
    <property type="entry name" value="STAS_dom"/>
</dbReference>
<dbReference type="Gene3D" id="3.30.750.24">
    <property type="entry name" value="STAS domain"/>
    <property type="match status" value="1"/>
</dbReference>
<accession>A0ABY7NHH2</accession>
<feature type="domain" description="STAS" evidence="1">
    <location>
        <begin position="1"/>
        <end position="91"/>
    </location>
</feature>
<dbReference type="InterPro" id="IPR036513">
    <property type="entry name" value="STAS_dom_sf"/>
</dbReference>